<dbReference type="NCBIfam" id="NF037982">
    <property type="entry name" value="Nramp_1"/>
    <property type="match status" value="1"/>
</dbReference>
<dbReference type="PANTHER" id="PTHR11706:SF77">
    <property type="entry name" value="METAL TRANSPORTER NRAMP5"/>
    <property type="match status" value="1"/>
</dbReference>
<feature type="transmembrane region" description="Helical" evidence="9">
    <location>
        <begin position="193"/>
        <end position="213"/>
    </location>
</feature>
<evidence type="ECO:0000256" key="4">
    <source>
        <dbReference type="ARBA" id="ARBA00022692"/>
    </source>
</evidence>
<comment type="similarity">
    <text evidence="2">Belongs to the NRAMP (TC 2.A.55) family.</text>
</comment>
<dbReference type="AlphaFoldDB" id="A0AAD6P1G2"/>
<gene>
    <name evidence="10" type="ORF">OIU84_005641</name>
</gene>
<evidence type="ECO:0000256" key="6">
    <source>
        <dbReference type="ARBA" id="ARBA00023065"/>
    </source>
</evidence>
<name>A0AAD6P1G2_9ROSI</name>
<feature type="transmembrane region" description="Helical" evidence="9">
    <location>
        <begin position="281"/>
        <end position="302"/>
    </location>
</feature>
<evidence type="ECO:0000256" key="9">
    <source>
        <dbReference type="SAM" id="Phobius"/>
    </source>
</evidence>
<dbReference type="InterPro" id="IPR001046">
    <property type="entry name" value="NRAMP_fam"/>
</dbReference>
<evidence type="ECO:0000256" key="7">
    <source>
        <dbReference type="ARBA" id="ARBA00023136"/>
    </source>
</evidence>
<dbReference type="GO" id="GO:0005384">
    <property type="term" value="F:manganese ion transmembrane transporter activity"/>
    <property type="evidence" value="ECO:0007669"/>
    <property type="project" value="TreeGrafter"/>
</dbReference>
<dbReference type="Pfam" id="PF01566">
    <property type="entry name" value="Nramp"/>
    <property type="match status" value="1"/>
</dbReference>
<keyword evidence="5 9" id="KW-1133">Transmembrane helix</keyword>
<evidence type="ECO:0000256" key="1">
    <source>
        <dbReference type="ARBA" id="ARBA00004141"/>
    </source>
</evidence>
<organism evidence="10 11">
    <name type="scientific">Salix udensis</name>
    <dbReference type="NCBI Taxonomy" id="889485"/>
    <lineage>
        <taxon>Eukaryota</taxon>
        <taxon>Viridiplantae</taxon>
        <taxon>Streptophyta</taxon>
        <taxon>Embryophyta</taxon>
        <taxon>Tracheophyta</taxon>
        <taxon>Spermatophyta</taxon>
        <taxon>Magnoliopsida</taxon>
        <taxon>eudicotyledons</taxon>
        <taxon>Gunneridae</taxon>
        <taxon>Pentapetalae</taxon>
        <taxon>rosids</taxon>
        <taxon>fabids</taxon>
        <taxon>Malpighiales</taxon>
        <taxon>Salicaceae</taxon>
        <taxon>Saliceae</taxon>
        <taxon>Salix</taxon>
    </lineage>
</organism>
<sequence length="454" mass="49177">MASIQQQQLVNDTQPASRNGSSNRIAAINVEGHPQPWVDDLQLEDSDHQKPGWRKFLSYVGPGFLVSLAYLDPGNLETDLQAGANHRYELLWVILIGLIFALIIQSLSANLGVSTGKHLAELCKAEYPKYVKYCLWLLAEIAVIAADIPEVIGTAFALNILFHIPVWVGVLCTGCSTLLLLGLQKYGVRKLELLIAVLVFVMAACFFGEMSYVKPPATDVLKGMFIPKLSGQGGTGDAIALLGALVMPHNLFLHSALVLSRKIPNSVRGINDACRYFLIESGFALLVAFLINLAVISVSGTVCSAQNLPSENADRCGDLTLNSASFLLQNVLGKSSSKIYAIALLASGQGSTITGTYAGQYIMQGFLELKMRKWIRNLLTRCIAIAPSLVVSIIGGSSGASRLIIIASVREIDYLKLILVLNYIHFQVRLIAIGSADDSFFRIAICSHPTSQIQ</sequence>
<evidence type="ECO:0000256" key="3">
    <source>
        <dbReference type="ARBA" id="ARBA00022448"/>
    </source>
</evidence>
<reference evidence="10 11" key="1">
    <citation type="journal article" date="2023" name="Int. J. Mol. Sci.">
        <title>De Novo Assembly and Annotation of 11 Diverse Shrub Willow (Salix) Genomes Reveals Novel Gene Organization in Sex-Linked Regions.</title>
        <authorList>
            <person name="Hyden B."/>
            <person name="Feng K."/>
            <person name="Yates T.B."/>
            <person name="Jawdy S."/>
            <person name="Cereghino C."/>
            <person name="Smart L.B."/>
            <person name="Muchero W."/>
        </authorList>
    </citation>
    <scope>NUCLEOTIDE SEQUENCE [LARGE SCALE GENOMIC DNA]</scope>
    <source>
        <tissue evidence="10">Shoot tip</tissue>
    </source>
</reference>
<dbReference type="GO" id="GO:0015086">
    <property type="term" value="F:cadmium ion transmembrane transporter activity"/>
    <property type="evidence" value="ECO:0007669"/>
    <property type="project" value="TreeGrafter"/>
</dbReference>
<evidence type="ECO:0000256" key="8">
    <source>
        <dbReference type="SAM" id="MobiDB-lite"/>
    </source>
</evidence>
<feature type="transmembrane region" description="Helical" evidence="9">
    <location>
        <begin position="238"/>
        <end position="260"/>
    </location>
</feature>
<feature type="transmembrane region" description="Helical" evidence="9">
    <location>
        <begin position="378"/>
        <end position="397"/>
    </location>
</feature>
<keyword evidence="4 9" id="KW-0812">Transmembrane</keyword>
<evidence type="ECO:0000313" key="11">
    <source>
        <dbReference type="Proteomes" id="UP001162972"/>
    </source>
</evidence>
<feature type="transmembrane region" description="Helical" evidence="9">
    <location>
        <begin position="56"/>
        <end position="71"/>
    </location>
</feature>
<dbReference type="NCBIfam" id="TIGR01197">
    <property type="entry name" value="nramp"/>
    <property type="match status" value="1"/>
</dbReference>
<keyword evidence="7 9" id="KW-0472">Membrane</keyword>
<comment type="subcellular location">
    <subcellularLocation>
        <location evidence="1">Membrane</location>
        <topology evidence="1">Multi-pass membrane protein</topology>
    </subcellularLocation>
</comment>
<keyword evidence="11" id="KW-1185">Reference proteome</keyword>
<accession>A0AAD6P1G2</accession>
<evidence type="ECO:0000256" key="2">
    <source>
        <dbReference type="ARBA" id="ARBA00009965"/>
    </source>
</evidence>
<evidence type="ECO:0000313" key="10">
    <source>
        <dbReference type="EMBL" id="KAJ6412633.1"/>
    </source>
</evidence>
<dbReference type="PRINTS" id="PR00447">
    <property type="entry name" value="NATRESASSCMP"/>
</dbReference>
<keyword evidence="3" id="KW-0813">Transport</keyword>
<dbReference type="GO" id="GO:0034755">
    <property type="term" value="P:iron ion transmembrane transport"/>
    <property type="evidence" value="ECO:0007669"/>
    <property type="project" value="TreeGrafter"/>
</dbReference>
<feature type="transmembrane region" description="Helical" evidence="9">
    <location>
        <begin position="339"/>
        <end position="358"/>
    </location>
</feature>
<dbReference type="PANTHER" id="PTHR11706">
    <property type="entry name" value="SOLUTE CARRIER PROTEIN FAMILY 11 MEMBER"/>
    <property type="match status" value="1"/>
</dbReference>
<protein>
    <submittedName>
        <fullName evidence="10">Uncharacterized protein</fullName>
    </submittedName>
</protein>
<dbReference type="Proteomes" id="UP001162972">
    <property type="component" value="Chromosome 5"/>
</dbReference>
<feature type="region of interest" description="Disordered" evidence="8">
    <location>
        <begin position="1"/>
        <end position="20"/>
    </location>
</feature>
<dbReference type="GO" id="GO:0005886">
    <property type="term" value="C:plasma membrane"/>
    <property type="evidence" value="ECO:0007669"/>
    <property type="project" value="TreeGrafter"/>
</dbReference>
<evidence type="ECO:0000256" key="5">
    <source>
        <dbReference type="ARBA" id="ARBA00022989"/>
    </source>
</evidence>
<feature type="transmembrane region" description="Helical" evidence="9">
    <location>
        <begin position="91"/>
        <end position="109"/>
    </location>
</feature>
<comment type="caution">
    <text evidence="10">The sequence shown here is derived from an EMBL/GenBank/DDBJ whole genome shotgun (WGS) entry which is preliminary data.</text>
</comment>
<feature type="transmembrane region" description="Helical" evidence="9">
    <location>
        <begin position="130"/>
        <end position="148"/>
    </location>
</feature>
<feature type="transmembrane region" description="Helical" evidence="9">
    <location>
        <begin position="160"/>
        <end position="181"/>
    </location>
</feature>
<proteinExistence type="inferred from homology"/>
<dbReference type="EMBL" id="JAPFFJ010000013">
    <property type="protein sequence ID" value="KAJ6412633.1"/>
    <property type="molecule type" value="Genomic_DNA"/>
</dbReference>
<keyword evidence="6" id="KW-0406">Ion transport</keyword>